<feature type="transmembrane region" description="Helical" evidence="2">
    <location>
        <begin position="1634"/>
        <end position="1654"/>
    </location>
</feature>
<evidence type="ECO:0000259" key="4">
    <source>
        <dbReference type="Pfam" id="PF12621"/>
    </source>
</evidence>
<evidence type="ECO:0000256" key="2">
    <source>
        <dbReference type="SAM" id="Phobius"/>
    </source>
</evidence>
<dbReference type="Pfam" id="PF02714">
    <property type="entry name" value="RSN1_7TM"/>
    <property type="match status" value="1"/>
</dbReference>
<feature type="compositionally biased region" description="Basic and acidic residues" evidence="1">
    <location>
        <begin position="453"/>
        <end position="463"/>
    </location>
</feature>
<evidence type="ECO:0000313" key="8">
    <source>
        <dbReference type="Proteomes" id="UP000799757"/>
    </source>
</evidence>
<feature type="compositionally biased region" description="Polar residues" evidence="1">
    <location>
        <begin position="161"/>
        <end position="177"/>
    </location>
</feature>
<keyword evidence="8" id="KW-1185">Reference proteome</keyword>
<feature type="region of interest" description="Disordered" evidence="1">
    <location>
        <begin position="804"/>
        <end position="840"/>
    </location>
</feature>
<dbReference type="InterPro" id="IPR003864">
    <property type="entry name" value="CSC1/OSCA1-like_7TM"/>
</dbReference>
<feature type="region of interest" description="Disordered" evidence="1">
    <location>
        <begin position="694"/>
        <end position="784"/>
    </location>
</feature>
<feature type="transmembrane region" description="Helical" evidence="2">
    <location>
        <begin position="1214"/>
        <end position="1236"/>
    </location>
</feature>
<feature type="domain" description="CSC1/OSCA1-like cytosolic" evidence="6">
    <location>
        <begin position="1388"/>
        <end position="1575"/>
    </location>
</feature>
<accession>A0A6A6X4Q0</accession>
<feature type="compositionally biased region" description="Basic residues" evidence="1">
    <location>
        <begin position="599"/>
        <end position="608"/>
    </location>
</feature>
<dbReference type="Pfam" id="PF13967">
    <property type="entry name" value="RSN1_TM"/>
    <property type="match status" value="1"/>
</dbReference>
<dbReference type="InterPro" id="IPR022257">
    <property type="entry name" value="PHM7_ext"/>
</dbReference>
<reference evidence="7" key="1">
    <citation type="journal article" date="2020" name="Stud. Mycol.">
        <title>101 Dothideomycetes genomes: a test case for predicting lifestyles and emergence of pathogens.</title>
        <authorList>
            <person name="Haridas S."/>
            <person name="Albert R."/>
            <person name="Binder M."/>
            <person name="Bloem J."/>
            <person name="Labutti K."/>
            <person name="Salamov A."/>
            <person name="Andreopoulos B."/>
            <person name="Baker S."/>
            <person name="Barry K."/>
            <person name="Bills G."/>
            <person name="Bluhm B."/>
            <person name="Cannon C."/>
            <person name="Castanera R."/>
            <person name="Culley D."/>
            <person name="Daum C."/>
            <person name="Ezra D."/>
            <person name="Gonzalez J."/>
            <person name="Henrissat B."/>
            <person name="Kuo A."/>
            <person name="Liang C."/>
            <person name="Lipzen A."/>
            <person name="Lutzoni F."/>
            <person name="Magnuson J."/>
            <person name="Mondo S."/>
            <person name="Nolan M."/>
            <person name="Ohm R."/>
            <person name="Pangilinan J."/>
            <person name="Park H.-J."/>
            <person name="Ramirez L."/>
            <person name="Alfaro M."/>
            <person name="Sun H."/>
            <person name="Tritt A."/>
            <person name="Yoshinaga Y."/>
            <person name="Zwiers L.-H."/>
            <person name="Turgeon B."/>
            <person name="Goodwin S."/>
            <person name="Spatafora J."/>
            <person name="Crous P."/>
            <person name="Grigoriev I."/>
        </authorList>
    </citation>
    <scope>NUCLEOTIDE SEQUENCE</scope>
    <source>
        <strain evidence="7">CBS 109.77</strain>
    </source>
</reference>
<feature type="compositionally biased region" description="Low complexity" evidence="1">
    <location>
        <begin position="11"/>
        <end position="21"/>
    </location>
</feature>
<dbReference type="OrthoDB" id="1076608at2759"/>
<organism evidence="7 8">
    <name type="scientific">Melanomma pulvis-pyrius CBS 109.77</name>
    <dbReference type="NCBI Taxonomy" id="1314802"/>
    <lineage>
        <taxon>Eukaryota</taxon>
        <taxon>Fungi</taxon>
        <taxon>Dikarya</taxon>
        <taxon>Ascomycota</taxon>
        <taxon>Pezizomycotina</taxon>
        <taxon>Dothideomycetes</taxon>
        <taxon>Pleosporomycetidae</taxon>
        <taxon>Pleosporales</taxon>
        <taxon>Melanommataceae</taxon>
        <taxon>Melanomma</taxon>
    </lineage>
</organism>
<feature type="transmembrane region" description="Helical" evidence="2">
    <location>
        <begin position="1293"/>
        <end position="1316"/>
    </location>
</feature>
<feature type="region of interest" description="Disordered" evidence="1">
    <location>
        <begin position="452"/>
        <end position="471"/>
    </location>
</feature>
<feature type="compositionally biased region" description="Basic and acidic residues" evidence="1">
    <location>
        <begin position="819"/>
        <end position="832"/>
    </location>
</feature>
<dbReference type="Pfam" id="PF14703">
    <property type="entry name" value="PHM7_cyt"/>
    <property type="match status" value="1"/>
</dbReference>
<feature type="region of interest" description="Disordered" evidence="1">
    <location>
        <begin position="948"/>
        <end position="1036"/>
    </location>
</feature>
<proteinExistence type="predicted"/>
<dbReference type="GO" id="GO:0016020">
    <property type="term" value="C:membrane"/>
    <property type="evidence" value="ECO:0007669"/>
    <property type="project" value="InterPro"/>
</dbReference>
<feature type="region of interest" description="Disordered" evidence="1">
    <location>
        <begin position="1448"/>
        <end position="1485"/>
    </location>
</feature>
<feature type="domain" description="CSC1/OSCA1-like N-terminal transmembrane" evidence="5">
    <location>
        <begin position="1217"/>
        <end position="1365"/>
    </location>
</feature>
<evidence type="ECO:0000313" key="7">
    <source>
        <dbReference type="EMBL" id="KAF2791113.1"/>
    </source>
</evidence>
<feature type="region of interest" description="Disordered" evidence="1">
    <location>
        <begin position="630"/>
        <end position="656"/>
    </location>
</feature>
<evidence type="ECO:0000259" key="5">
    <source>
        <dbReference type="Pfam" id="PF13967"/>
    </source>
</evidence>
<feature type="compositionally biased region" description="Basic and acidic residues" evidence="1">
    <location>
        <begin position="521"/>
        <end position="532"/>
    </location>
</feature>
<name>A0A6A6X4Q0_9PLEO</name>
<feature type="transmembrane region" description="Helical" evidence="2">
    <location>
        <begin position="1789"/>
        <end position="1816"/>
    </location>
</feature>
<feature type="compositionally biased region" description="Basic and acidic residues" evidence="1">
    <location>
        <begin position="630"/>
        <end position="652"/>
    </location>
</feature>
<keyword evidence="2" id="KW-1133">Transmembrane helix</keyword>
<feature type="transmembrane region" description="Helical" evidence="2">
    <location>
        <begin position="1865"/>
        <end position="1884"/>
    </location>
</feature>
<evidence type="ECO:0000259" key="3">
    <source>
        <dbReference type="Pfam" id="PF02714"/>
    </source>
</evidence>
<evidence type="ECO:0000259" key="6">
    <source>
        <dbReference type="Pfam" id="PF14703"/>
    </source>
</evidence>
<feature type="compositionally biased region" description="Polar residues" evidence="1">
    <location>
        <begin position="37"/>
        <end position="54"/>
    </location>
</feature>
<protein>
    <submittedName>
        <fullName evidence="7">DUF221-domain-containing protein</fullName>
    </submittedName>
</protein>
<feature type="compositionally biased region" description="Polar residues" evidence="1">
    <location>
        <begin position="99"/>
        <end position="108"/>
    </location>
</feature>
<feature type="transmembrane region" description="Helical" evidence="2">
    <location>
        <begin position="1344"/>
        <end position="1363"/>
    </location>
</feature>
<feature type="transmembrane region" description="Helical" evidence="2">
    <location>
        <begin position="1592"/>
        <end position="1614"/>
    </location>
</feature>
<keyword evidence="2" id="KW-0812">Transmembrane</keyword>
<sequence length="2053" mass="228925">MSAPASDGRPSVSSEPSATSSHTLNSRYSDTPEYNGEGSSSQRPSLVVSRHNSGVGNGALESRSRDSGSHLAVESIEVQDFAHRRQRNRRSGGFLLDSTFPSGLKTQQPPGPAPGEDAKGKRSSYRDHSNDRSEHSGRIRTGNGASLSHSPLSREVMLADQGTSDPNSRVDSANSQGRYKGDLRVPKTRKSENRMSATTANNNNNDPTEAQAAPRATIDPNQIVHMALNLSESRRRNLSAGLLIAPQASGARRVASTGLPQDGSFRNHGAGSSLRQYLNDQRRASRNISPARGRSSPSGPRQISASIPRSASISLQSPQYSFSDATIARRDKARAYIELRVEYLRLLECLPPLKPDASAPGNFTISANNVPGSPHAQLTRVPSHVNSKYELGRSYNPLQYIRNRRNRARERKVLDHAPEEFRDIDQVRDWVDRVQKEAQRPGYRQQDRVALPKFHEDHQREGGPSKPTRPRMGWIFTSEELLADAHWIEQGDNKSLIEDRHGRNIFPPNEPQKQDLLLPRGSKEYPEKRRGSWVEGLPRLSAELPNGDESEPISERGRKRRLLPAFRAESPKHRKHGWRGSRPQSGNFSGSSDSDSGSQKHRSRKSRRLMGTDHNTGPLELKIREMMEKEAREAEVNTPDTPDKWGHPDILDARPPPISTEAVGTWNGSLEEPGHLGLKLPPKNRRSNLRLSLELPPSEPRSSFEDLDSTAPNTPLHLKNFPHIGTDISPPPSRAGSLPRKSKKSRLGIFRSDESTRGPKLEPDSATTDKRQNLRHANDDVSDGAGLGTAILTAPSAVKSLLTHRKNESVSSLNSPDGLFRKDTKELREPKEPSSAVTRFFKGVKSEGSKVGEFIFRRDRPTEDSESETESSHHSPNESDTDEESGKPEHKSLARSTTATTTAGSIASKKTSRYHLDLPSFRSSNLNNEDEAYATDSQLLDHPITRQARERANSRSARFDQLAPPRMDLGSISSTSPTHLSRHRSHSAGRDRINKLLARPGGVGQGGLPVTSLSNAQFSDPPSRRSSTSRPGLEKRHWSITDERGSFLHRKAHINVITPADIARIRALFLCSGIKAREIARRAQAKREPPAFLIRAAQTTNTQLIPVSKKEEHVLAARILVRDLETSTQALHASANEFRESTVKDLTSMIGNLKSRVEADLFPRVRNSGDEALRITSEISGSAPLVVKQICDEIDKMLRIRRRRMKWPRGSGSLASVLSAFVPTWFTAVLFVLVFAGIRHRYPKIYAPRTYIGTIQEKDRTPSASRSYWDWIHTMSIVPDKFMIYHQSLDSYLYLRFLRTAIFICIVGCCITWPILMPINATGGGTSSQLDKISIGNVSNKNHLYAHAIIAWIFFGFVAFTIARERLWLIGLRQAWNLSKPNASRLSSRTVLFLSAPKAALEEQNLQRFFGDDAVRLWPVTKAEKLEALVSDRNTKVEQLESAEVTLIQGANKKGRKGQRKQDRRNDDGPTYDSLPDSVKKSLRPTHRLKTQNVGKKVDSIQWLREQIKEKESEIERTRESNSTVGNNHGAAAVFVEFRTQTAAQNAFKQVTSSEILALNPRYAGVVPGEVIWDNLTLPSARRISQEGIAHALVIATIIFWSFPVAFVGAWSNVSFLADKFKWLSFLNNLPDPILGLLTGLVPPLLTSLLAKYVPNIFRYIFKTFGEATNTSAELKVLKWFYVFQVLQVFLVTTVFSGAAAAMSQVAENPAQIPALLAQHLPQASNFYLTYFIVQGLTSSSDNLLNYSDLLQYLFFDYFFDKTPRQKYNSHISMRGIAWGKVFPKYTNFAIIAIAYSCIAPLVLGFAAAGLGMFYYSYRYMLLYTVQPKIDTKGQCYTLALQQMLTGVYLAELCLIGLFGLRQATGPTIIVGILFITTIIFNAVTNRYFAPLEKFLPAELAASSENDQTPLLSSLEEGTAGDAESHIHRLGTQAHVPPKVLDPLARFFSPHIYASHKAMTAWLKEGDFDEEDVPDYKEEDVKKAYLNPAYTSSTPLVWLPRDQMGVSKLESRENEEAGLKCSDKGAWVDEQGKLEWSVRDFDEVPIFKEAIKW</sequence>
<feature type="compositionally biased region" description="Basic and acidic residues" evidence="1">
    <location>
        <begin position="852"/>
        <end position="863"/>
    </location>
</feature>
<feature type="region of interest" description="Disordered" evidence="1">
    <location>
        <begin position="499"/>
        <end position="617"/>
    </location>
</feature>
<feature type="region of interest" description="Disordered" evidence="1">
    <location>
        <begin position="1"/>
        <end position="211"/>
    </location>
</feature>
<feature type="compositionally biased region" description="Low complexity" evidence="1">
    <location>
        <begin position="289"/>
        <end position="311"/>
    </location>
</feature>
<feature type="compositionally biased region" description="Basic and acidic residues" evidence="1">
    <location>
        <begin position="751"/>
        <end position="779"/>
    </location>
</feature>
<dbReference type="Pfam" id="PF12621">
    <property type="entry name" value="PHM7_ext"/>
    <property type="match status" value="1"/>
</dbReference>
<feature type="compositionally biased region" description="Basic and acidic residues" evidence="1">
    <location>
        <begin position="116"/>
        <end position="137"/>
    </location>
</feature>
<feature type="region of interest" description="Disordered" evidence="1">
    <location>
        <begin position="852"/>
        <end position="908"/>
    </location>
</feature>
<gene>
    <name evidence="7" type="ORF">K505DRAFT_409429</name>
</gene>
<feature type="compositionally biased region" description="Low complexity" evidence="1">
    <location>
        <begin position="894"/>
        <end position="908"/>
    </location>
</feature>
<dbReference type="InterPro" id="IPR038769">
    <property type="entry name" value="MTC4"/>
</dbReference>
<dbReference type="InterPro" id="IPR032880">
    <property type="entry name" value="CSC1/OSCA1-like_N"/>
</dbReference>
<dbReference type="InterPro" id="IPR027815">
    <property type="entry name" value="CSC1/OSCA1-like_cyt"/>
</dbReference>
<feature type="region of interest" description="Disordered" evidence="1">
    <location>
        <begin position="249"/>
        <end position="311"/>
    </location>
</feature>
<feature type="domain" description="CSC1/OSCA1-like 7TM region" evidence="3">
    <location>
        <begin position="1590"/>
        <end position="1859"/>
    </location>
</feature>
<dbReference type="Proteomes" id="UP000799757">
    <property type="component" value="Unassembled WGS sequence"/>
</dbReference>
<dbReference type="PANTHER" id="PTHR38426">
    <property type="entry name" value="MAINTENANCE OF TELOMERE CAPPING PROTEIN 4"/>
    <property type="match status" value="1"/>
</dbReference>
<feature type="domain" description="10TM putative phosphate transporter extracellular tail" evidence="4">
    <location>
        <begin position="1947"/>
        <end position="2038"/>
    </location>
</feature>
<dbReference type="EMBL" id="MU002037">
    <property type="protein sequence ID" value="KAF2791113.1"/>
    <property type="molecule type" value="Genomic_DNA"/>
</dbReference>
<dbReference type="PANTHER" id="PTHR38426:SF1">
    <property type="entry name" value="MAINTENANCE OF TELOMERE CAPPING PROTEIN 4"/>
    <property type="match status" value="1"/>
</dbReference>
<feature type="compositionally biased region" description="Low complexity" evidence="1">
    <location>
        <begin position="1019"/>
        <end position="1031"/>
    </location>
</feature>
<evidence type="ECO:0000256" key="1">
    <source>
        <dbReference type="SAM" id="MobiDB-lite"/>
    </source>
</evidence>
<feature type="transmembrane region" description="Helical" evidence="2">
    <location>
        <begin position="1837"/>
        <end position="1859"/>
    </location>
</feature>
<feature type="compositionally biased region" description="Basic and acidic residues" evidence="1">
    <location>
        <begin position="179"/>
        <end position="193"/>
    </location>
</feature>
<keyword evidence="2" id="KW-0472">Membrane</keyword>